<reference evidence="3 4" key="1">
    <citation type="submission" date="2024-09" db="EMBL/GenBank/DDBJ databases">
        <title>Description of Labrys sedimenti sp. nov., isolated from a diclofenac-degrading enrichment culture, and genome-based reclassification of Labrys portucalensis as a later heterotypic synonym of Labrys neptuniae.</title>
        <authorList>
            <person name="Tancsics A."/>
            <person name="Csepanyi A."/>
        </authorList>
    </citation>
    <scope>NUCLEOTIDE SEQUENCE [LARGE SCALE GENOMIC DNA]</scope>
    <source>
        <strain evidence="3 4">LMG 23412</strain>
    </source>
</reference>
<evidence type="ECO:0000313" key="3">
    <source>
        <dbReference type="EMBL" id="MFC2253601.1"/>
    </source>
</evidence>
<dbReference type="EMBL" id="JBHGPK010000020">
    <property type="protein sequence ID" value="MFC2253601.1"/>
    <property type="molecule type" value="Genomic_DNA"/>
</dbReference>
<dbReference type="PROSITE" id="PS50931">
    <property type="entry name" value="HTH_LYSR"/>
    <property type="match status" value="1"/>
</dbReference>
<gene>
    <name evidence="3" type="ORF">ACETRX_28495</name>
</gene>
<feature type="region of interest" description="Disordered" evidence="1">
    <location>
        <begin position="21"/>
        <end position="47"/>
    </location>
</feature>
<proteinExistence type="predicted"/>
<feature type="domain" description="HTH lysR-type" evidence="2">
    <location>
        <begin position="1"/>
        <end position="22"/>
    </location>
</feature>
<evidence type="ECO:0000313" key="4">
    <source>
        <dbReference type="Proteomes" id="UP001595190"/>
    </source>
</evidence>
<sequence length="47" mass="5275">MDLRQLRYFVAVARERNFTRAAPARASRAGRISTPRERRRGSGVASG</sequence>
<comment type="caution">
    <text evidence="3">The sequence shown here is derived from an EMBL/GenBank/DDBJ whole genome shotgun (WGS) entry which is preliminary data.</text>
</comment>
<organism evidence="3 4">
    <name type="scientific">Labrys neptuniae</name>
    <dbReference type="NCBI Taxonomy" id="376174"/>
    <lineage>
        <taxon>Bacteria</taxon>
        <taxon>Pseudomonadati</taxon>
        <taxon>Pseudomonadota</taxon>
        <taxon>Alphaproteobacteria</taxon>
        <taxon>Hyphomicrobiales</taxon>
        <taxon>Xanthobacteraceae</taxon>
        <taxon>Labrys</taxon>
    </lineage>
</organism>
<dbReference type="RefSeq" id="WP_394314435.1">
    <property type="nucleotide sequence ID" value="NZ_JBHGPK010000020.1"/>
</dbReference>
<evidence type="ECO:0000256" key="1">
    <source>
        <dbReference type="SAM" id="MobiDB-lite"/>
    </source>
</evidence>
<dbReference type="InterPro" id="IPR036388">
    <property type="entry name" value="WH-like_DNA-bd_sf"/>
</dbReference>
<dbReference type="InterPro" id="IPR000847">
    <property type="entry name" value="LysR_HTH_N"/>
</dbReference>
<dbReference type="Pfam" id="PF00126">
    <property type="entry name" value="HTH_1"/>
    <property type="match status" value="1"/>
</dbReference>
<dbReference type="Gene3D" id="1.10.10.10">
    <property type="entry name" value="Winged helix-like DNA-binding domain superfamily/Winged helix DNA-binding domain"/>
    <property type="match status" value="1"/>
</dbReference>
<dbReference type="SUPFAM" id="SSF46785">
    <property type="entry name" value="Winged helix' DNA-binding domain"/>
    <property type="match status" value="1"/>
</dbReference>
<dbReference type="Proteomes" id="UP001595190">
    <property type="component" value="Unassembled WGS sequence"/>
</dbReference>
<dbReference type="InterPro" id="IPR036390">
    <property type="entry name" value="WH_DNA-bd_sf"/>
</dbReference>
<feature type="compositionally biased region" description="Low complexity" evidence="1">
    <location>
        <begin position="21"/>
        <end position="31"/>
    </location>
</feature>
<protein>
    <submittedName>
        <fullName evidence="3">LysR family transcriptional regulator</fullName>
    </submittedName>
</protein>
<accession>A0ABV6ZN41</accession>
<evidence type="ECO:0000259" key="2">
    <source>
        <dbReference type="PROSITE" id="PS50931"/>
    </source>
</evidence>
<name>A0ABV6ZN41_9HYPH</name>